<dbReference type="AlphaFoldDB" id="A0A108U962"/>
<dbReference type="RefSeq" id="WP_036102462.1">
    <property type="nucleotide sequence ID" value="NZ_JAJA02000001.1"/>
</dbReference>
<accession>A0A108U962</accession>
<sequence length="946" mass="103919">MSETASTDAFARIIDHFAAPTRAAFTAKLATFSGQLDDAEIASIQAAGDEALYTNAKLKLNRVLLLELHAARRAGELTADDDAGRFAQFVAHCLTPAFAEHLDRRYPPLRGRLQRTLDLQRRAIETMVERFIADRDLLTPLLGAPCGRLTGVSLGQGDLHDGGQTVAKLSVQGGAIMYKPRSLQVDAVLDQFLARVFGDGADRVRVPAVIDRDRYGWAAFARHRHCDSDEELRSFYRGLGHWLAVLRLLGGTDIHLENLIAVGPVPVVIDVESLFEIVPEPVPTPYGQAFDFAQSLIRNSVLRTGIVPFRTRALGFEGVDMSAAGALPDQQPRVRAPTIVDDGTTQARLKVIEIEVDVAQNHPSPRPDVSRYWDEISEGFLDITARLRRLDQAGELAPLLARFQGCKVRDIRRTTRAYVEVGRMLWHPASLHKEAEAIERARDLFERNAIMLPNERSSDADVMAEIDALRYGDVPIFVEPLSAERIDSVLLDWRGMRTDLEELTIRSALVATDLNQRMRDREEERSGHRYVARHPHREQLETRRRKVAAEAIARLLRLSVRGEDGSATWITPEITQGGWLVQPVRADLYFGLGGVAVVLAGYLHEVEHGRADPVDGVEQALEGALQSQIAMEAIDVPDKVGGFTGYASQVWTWLTLHDLLKRPELLPHAVASSRALEQRGFDDDEHFDIIDGAAGAIVPLLGLAEATGDARWTALATRAAQRLEAGAIVDERGARWPTSGSPHPSNGFSHGATGIAWALARLVLAGAGDAQQRARWSALSDAAFAFQESCYDETLRNWLDSRELDGSFNFPTWCHGSVGIGLSACDLYARTRSARHLRTMRRAVATVRDQWGTSHTLCHGDMSLRELLVAAAALDPEQCATDPDEATAQIVSSIEEHRGMVGGLTRAAFTPGLMTGLSGAIHGLNRMHPQSGLASPLLLERRVSMA</sequence>
<dbReference type="SMART" id="SM01260">
    <property type="entry name" value="LANC_like"/>
    <property type="match status" value="1"/>
</dbReference>
<keyword evidence="3" id="KW-1185">Reference proteome</keyword>
<dbReference type="Gene3D" id="1.50.10.10">
    <property type="match status" value="1"/>
</dbReference>
<protein>
    <submittedName>
        <fullName evidence="2">Lanthionine biosynthesis protein LanM</fullName>
    </submittedName>
</protein>
<dbReference type="PIRSF" id="PIRSF037228">
    <property type="entry name" value="Lant_mod_RumM"/>
    <property type="match status" value="1"/>
</dbReference>
<dbReference type="CDD" id="cd04792">
    <property type="entry name" value="LanM-like"/>
    <property type="match status" value="1"/>
</dbReference>
<evidence type="ECO:0000313" key="3">
    <source>
        <dbReference type="Proteomes" id="UP000023435"/>
    </source>
</evidence>
<organism evidence="2 3">
    <name type="scientific">Lysobacter capsici AZ78</name>
    <dbReference type="NCBI Taxonomy" id="1444315"/>
    <lineage>
        <taxon>Bacteria</taxon>
        <taxon>Pseudomonadati</taxon>
        <taxon>Pseudomonadota</taxon>
        <taxon>Gammaproteobacteria</taxon>
        <taxon>Lysobacterales</taxon>
        <taxon>Lysobacteraceae</taxon>
        <taxon>Lysobacter</taxon>
    </lineage>
</organism>
<reference evidence="2 3" key="1">
    <citation type="journal article" date="2014" name="Genome Announc.">
        <title>Draft Genome Sequence of Lysobacter capsici AZ78, a Bacterium Antagonistic to Plant-Pathogenic Oomycetes.</title>
        <authorList>
            <person name="Puopolo G."/>
            <person name="Sonego P."/>
            <person name="Engelen K."/>
            <person name="Pertot I."/>
        </authorList>
    </citation>
    <scope>NUCLEOTIDE SEQUENCE [LARGE SCALE GENOMIC DNA]</scope>
    <source>
        <strain evidence="2 3">AZ78</strain>
    </source>
</reference>
<evidence type="ECO:0000259" key="1">
    <source>
        <dbReference type="Pfam" id="PF13575"/>
    </source>
</evidence>
<feature type="domain" description="Lantibiotic biosynthesis protein dehydration" evidence="1">
    <location>
        <begin position="106"/>
        <end position="477"/>
    </location>
</feature>
<dbReference type="OrthoDB" id="9148343at2"/>
<dbReference type="GO" id="GO:0005975">
    <property type="term" value="P:carbohydrate metabolic process"/>
    <property type="evidence" value="ECO:0007669"/>
    <property type="project" value="InterPro"/>
</dbReference>
<comment type="caution">
    <text evidence="2">The sequence shown here is derived from an EMBL/GenBank/DDBJ whole genome shotgun (WGS) entry which is preliminary data.</text>
</comment>
<dbReference type="NCBIfam" id="TIGR03897">
    <property type="entry name" value="lanti_2_LanM"/>
    <property type="match status" value="1"/>
</dbReference>
<name>A0A108U962_9GAMM</name>
<gene>
    <name evidence="2" type="ORF">AZ78_2411</name>
</gene>
<dbReference type="InterPro" id="IPR017146">
    <property type="entry name" value="Lanti_2_LanM"/>
</dbReference>
<dbReference type="GO" id="GO:0031179">
    <property type="term" value="P:peptide modification"/>
    <property type="evidence" value="ECO:0007669"/>
    <property type="project" value="InterPro"/>
</dbReference>
<dbReference type="InterPro" id="IPR012341">
    <property type="entry name" value="6hp_glycosidase-like_sf"/>
</dbReference>
<dbReference type="InterPro" id="IPR007822">
    <property type="entry name" value="LANC-like"/>
</dbReference>
<dbReference type="InterPro" id="IPR025410">
    <property type="entry name" value="Lant_dehyd"/>
</dbReference>
<dbReference type="Proteomes" id="UP000023435">
    <property type="component" value="Unassembled WGS sequence"/>
</dbReference>
<dbReference type="EMBL" id="JAJA02000001">
    <property type="protein sequence ID" value="KWS04861.1"/>
    <property type="molecule type" value="Genomic_DNA"/>
</dbReference>
<dbReference type="Pfam" id="PF13575">
    <property type="entry name" value="DUF4135"/>
    <property type="match status" value="1"/>
</dbReference>
<proteinExistence type="predicted"/>
<evidence type="ECO:0000313" key="2">
    <source>
        <dbReference type="EMBL" id="KWS04861.1"/>
    </source>
</evidence>
<dbReference type="SUPFAM" id="SSF158745">
    <property type="entry name" value="LanC-like"/>
    <property type="match status" value="1"/>
</dbReference>
<dbReference type="Pfam" id="PF05147">
    <property type="entry name" value="LANC_like"/>
    <property type="match status" value="1"/>
</dbReference>
<dbReference type="PRINTS" id="PR01950">
    <property type="entry name" value="LANCSUPER"/>
</dbReference>